<dbReference type="Gene3D" id="3.90.1150.10">
    <property type="entry name" value="Aspartate Aminotransferase, domain 1"/>
    <property type="match status" value="1"/>
</dbReference>
<dbReference type="AlphaFoldDB" id="A0A746EP67"/>
<dbReference type="CDD" id="cd00609">
    <property type="entry name" value="AAT_like"/>
    <property type="match status" value="1"/>
</dbReference>
<dbReference type="EMBL" id="DAAUZY010000004">
    <property type="protein sequence ID" value="HAF3782080.1"/>
    <property type="molecule type" value="Genomic_DNA"/>
</dbReference>
<dbReference type="InterPro" id="IPR015424">
    <property type="entry name" value="PyrdxlP-dep_Trfase"/>
</dbReference>
<dbReference type="SUPFAM" id="SSF53383">
    <property type="entry name" value="PLP-dependent transferases"/>
    <property type="match status" value="1"/>
</dbReference>
<reference evidence="7" key="1">
    <citation type="journal article" date="2018" name="Genome Biol.">
        <title>SKESA: strategic k-mer extension for scrupulous assemblies.</title>
        <authorList>
            <person name="Souvorov A."/>
            <person name="Agarwala R."/>
            <person name="Lipman D.J."/>
        </authorList>
    </citation>
    <scope>NUCLEOTIDE SEQUENCE</scope>
    <source>
        <strain evidence="7">MA.BD-OM-2007-08-002990</strain>
        <strain evidence="8">MA.BD-PM-2007-01-000703</strain>
    </source>
</reference>
<dbReference type="GO" id="GO:0005975">
    <property type="term" value="P:carbohydrate metabolic process"/>
    <property type="evidence" value="ECO:0007669"/>
    <property type="project" value="InterPro"/>
</dbReference>
<dbReference type="FunFam" id="3.40.640.10:FF:000045">
    <property type="entry name" value="Valine--pyruvate aminotransferase"/>
    <property type="match status" value="1"/>
</dbReference>
<sequence>MKLAAFALTLIPGIAIASSWTSPGFPTFSTQETGRFTSHAALTKGTRALTLHIDQQCWQPSGAIKLNQMLSLKPCEGAPPQWRLFKDGDYTITVDTRSGTPTLLLSIKTEPERTAQLAYQCPVWDGSPLTLDVRQTFPEGTVVRDYYSGQTDTVQNGQITLQPADSHGLLLLERAETHASAPFNWRNATVYFVLTDRFRNGDPTNDHSYGRHKDGMQEIGTFHGGDLRGLTSKLDYLQQLGVSALWISSPFEQIHGWVGGGAKGDFPHYAYHGYYTQDWTTLDANMGNEADLRALVDGAHQRGIRILFDVVMNHAGYATLEDMQEYQFGALYLSGAERQKILGDRWTNWRPAAGQSWHSFNDYINFSDSAAWEKWWGKKWIRTDIGDYDSPGFDDLTLSLAFLPDIKTESTTPSGLPAFYANKPDTKAKFIEGYTPRDYLTHWLSQWVHDYGIDGFRVDTAKNVELPAWQQLKTQASAALHEWKQANPDKALDDSPFWMTGEAWGHGVMKSDYYRYGFDAMINFDYQEQAAKAVDCLAEMGPVWQQMADKMQDFNVLSYLSSHDTRLFREGGDKAAELLLLSPGAIMLGGGNPAHIPAMQDYFQTLLTDMVESGKAADALCNYDGPQGKTALLNALAVLLRETLGWDIEPQNIALTNGSQSAFFYLFNLFAGRRADGSTKKVLFPLAPEYIGYADSGLEDDLFVSARPNIELLPEGQFKYHVDFEHLHIGEETGMICVSRPTNPTGNVITDEELMKLDRLANQHNIPLVIDNAYGVPFPGIIFSEARPLWNPNIILCMSLSKLGLPGSRCGIIIANDKTITAIANMNGIISLAPGGMGPAMMCEMIKRNDLLRLSETVIKPFYYQRVQQTIAIIRRYLSEERCLIHKPEGAIFLWLWFKDLPITTELLYQRLKARGVLMVPGHYFFPGLDKPWPHTHQCMRMNYVPEPDKIEAGVKILAEEIERAWREG</sequence>
<dbReference type="Gene3D" id="3.20.20.80">
    <property type="entry name" value="Glycosidases"/>
    <property type="match status" value="2"/>
</dbReference>
<keyword evidence="4" id="KW-0663">Pyridoxal phosphate</keyword>
<comment type="caution">
    <text evidence="7">The sequence shown here is derived from an EMBL/GenBank/DDBJ whole genome shotgun (WGS) entry which is preliminary data.</text>
</comment>
<dbReference type="GO" id="GO:0009042">
    <property type="term" value="F:valine-pyruvate transaminase activity"/>
    <property type="evidence" value="ECO:0007669"/>
    <property type="project" value="TreeGrafter"/>
</dbReference>
<dbReference type="Pfam" id="PF00128">
    <property type="entry name" value="Alpha-amylase"/>
    <property type="match status" value="1"/>
</dbReference>
<dbReference type="NCBIfam" id="NF006966">
    <property type="entry name" value="PRK09440.1-4"/>
    <property type="match status" value="1"/>
</dbReference>
<dbReference type="GO" id="GO:0005829">
    <property type="term" value="C:cytosol"/>
    <property type="evidence" value="ECO:0007669"/>
    <property type="project" value="TreeGrafter"/>
</dbReference>
<evidence type="ECO:0000256" key="5">
    <source>
        <dbReference type="SAM" id="SignalP"/>
    </source>
</evidence>
<dbReference type="NCBIfam" id="NF006963">
    <property type="entry name" value="PRK09440.1-1"/>
    <property type="match status" value="1"/>
</dbReference>
<dbReference type="NCBIfam" id="NF007059">
    <property type="entry name" value="PRK09505.2-4"/>
    <property type="match status" value="1"/>
</dbReference>
<keyword evidence="2" id="KW-0032">Aminotransferase</keyword>
<evidence type="ECO:0000259" key="6">
    <source>
        <dbReference type="SMART" id="SM00642"/>
    </source>
</evidence>
<dbReference type="NCBIfam" id="NF007052">
    <property type="entry name" value="PRK09505.1-2"/>
    <property type="match status" value="1"/>
</dbReference>
<name>A0A746EP67_SALER</name>
<dbReference type="NCBIfam" id="NF006967">
    <property type="entry name" value="PRK09440.1-5"/>
    <property type="match status" value="1"/>
</dbReference>
<protein>
    <submittedName>
        <fullName evidence="7">Alpha-amylase</fullName>
        <ecNumber evidence="7">3.2.1.1</ecNumber>
    </submittedName>
</protein>
<comment type="cofactor">
    <cofactor evidence="1">
        <name>pyridoxal 5'-phosphate</name>
        <dbReference type="ChEBI" id="CHEBI:597326"/>
    </cofactor>
</comment>
<gene>
    <name evidence="8" type="ORF">G8C28_002526</name>
    <name evidence="7" type="ORF">G8C30_001926</name>
</gene>
<evidence type="ECO:0000313" key="7">
    <source>
        <dbReference type="EMBL" id="HAF3782080.1"/>
    </source>
</evidence>
<dbReference type="PANTHER" id="PTHR42790:SF4">
    <property type="entry name" value="VALINE--PYRUVATE AMINOTRANSFERASE"/>
    <property type="match status" value="1"/>
</dbReference>
<evidence type="ECO:0000256" key="3">
    <source>
        <dbReference type="ARBA" id="ARBA00022679"/>
    </source>
</evidence>
<reference evidence="7" key="2">
    <citation type="submission" date="2020-02" db="EMBL/GenBank/DDBJ databases">
        <authorList>
            <consortium name="NCBI Pathogen Detection Project"/>
        </authorList>
    </citation>
    <scope>NUCLEOTIDE SEQUENCE</scope>
    <source>
        <strain evidence="7">MA.BD-OM-2007-08-002990</strain>
        <strain evidence="8">MA.BD-PM-2007-01-000703</strain>
    </source>
</reference>
<dbReference type="GO" id="GO:0004556">
    <property type="term" value="F:alpha-amylase activity"/>
    <property type="evidence" value="ECO:0007669"/>
    <property type="project" value="UniProtKB-EC"/>
</dbReference>
<dbReference type="InterPro" id="IPR004839">
    <property type="entry name" value="Aminotransferase_I/II_large"/>
</dbReference>
<accession>A0A746EP67</accession>
<feature type="chain" id="PRO_5033580927" evidence="5">
    <location>
        <begin position="18"/>
        <end position="969"/>
    </location>
</feature>
<proteinExistence type="predicted"/>
<dbReference type="EMBL" id="DAAVKQ010000005">
    <property type="protein sequence ID" value="HAF5259849.1"/>
    <property type="molecule type" value="Genomic_DNA"/>
</dbReference>
<keyword evidence="5" id="KW-0732">Signal</keyword>
<dbReference type="Pfam" id="PF00155">
    <property type="entry name" value="Aminotran_1_2"/>
    <property type="match status" value="1"/>
</dbReference>
<evidence type="ECO:0000313" key="8">
    <source>
        <dbReference type="EMBL" id="HAF5259849.1"/>
    </source>
</evidence>
<dbReference type="InterPro" id="IPR050859">
    <property type="entry name" value="Class-I_PLP-dep_aminotransf"/>
</dbReference>
<dbReference type="SMART" id="SM00642">
    <property type="entry name" value="Aamy"/>
    <property type="match status" value="1"/>
</dbReference>
<dbReference type="InterPro" id="IPR006047">
    <property type="entry name" value="GH13_cat_dom"/>
</dbReference>
<dbReference type="Gene3D" id="3.40.640.10">
    <property type="entry name" value="Type I PLP-dependent aspartate aminotransferase-like (Major domain)"/>
    <property type="match status" value="1"/>
</dbReference>
<dbReference type="GO" id="GO:0030170">
    <property type="term" value="F:pyridoxal phosphate binding"/>
    <property type="evidence" value="ECO:0007669"/>
    <property type="project" value="InterPro"/>
</dbReference>
<keyword evidence="7" id="KW-0378">Hydrolase</keyword>
<dbReference type="EC" id="3.2.1.1" evidence="7"/>
<dbReference type="PANTHER" id="PTHR42790">
    <property type="entry name" value="AMINOTRANSFERASE"/>
    <property type="match status" value="1"/>
</dbReference>
<feature type="signal peptide" evidence="5">
    <location>
        <begin position="1"/>
        <end position="17"/>
    </location>
</feature>
<feature type="domain" description="Glycosyl hydrolase family 13 catalytic" evidence="6">
    <location>
        <begin position="192"/>
        <end position="641"/>
    </location>
</feature>
<dbReference type="GO" id="GO:1901605">
    <property type="term" value="P:alpha-amino acid metabolic process"/>
    <property type="evidence" value="ECO:0007669"/>
    <property type="project" value="TreeGrafter"/>
</dbReference>
<evidence type="ECO:0000256" key="2">
    <source>
        <dbReference type="ARBA" id="ARBA00022576"/>
    </source>
</evidence>
<dbReference type="InterPro" id="IPR015421">
    <property type="entry name" value="PyrdxlP-dep_Trfase_major"/>
</dbReference>
<evidence type="ECO:0000256" key="4">
    <source>
        <dbReference type="ARBA" id="ARBA00022898"/>
    </source>
</evidence>
<keyword evidence="7" id="KW-0326">Glycosidase</keyword>
<dbReference type="FunFam" id="3.20.20.80:FF:000089">
    <property type="entry name" value="Periplasmic alpha-amylase"/>
    <property type="match status" value="1"/>
</dbReference>
<dbReference type="InterPro" id="IPR015422">
    <property type="entry name" value="PyrdxlP-dep_Trfase_small"/>
</dbReference>
<organism evidence="7">
    <name type="scientific">Salmonella enterica</name>
    <name type="common">Salmonella choleraesuis</name>
    <dbReference type="NCBI Taxonomy" id="28901"/>
    <lineage>
        <taxon>Bacteria</taxon>
        <taxon>Pseudomonadati</taxon>
        <taxon>Pseudomonadota</taxon>
        <taxon>Gammaproteobacteria</taxon>
        <taxon>Enterobacterales</taxon>
        <taxon>Enterobacteriaceae</taxon>
        <taxon>Salmonella</taxon>
    </lineage>
</organism>
<dbReference type="InterPro" id="IPR017853">
    <property type="entry name" value="GH"/>
</dbReference>
<dbReference type="SUPFAM" id="SSF51445">
    <property type="entry name" value="(Trans)glycosidases"/>
    <property type="match status" value="1"/>
</dbReference>
<evidence type="ECO:0000256" key="1">
    <source>
        <dbReference type="ARBA" id="ARBA00001933"/>
    </source>
</evidence>
<dbReference type="NCBIfam" id="NF006964">
    <property type="entry name" value="PRK09440.1-2"/>
    <property type="match status" value="1"/>
</dbReference>
<keyword evidence="3" id="KW-0808">Transferase</keyword>